<dbReference type="EMBL" id="WHVB01000020">
    <property type="protein sequence ID" value="KAF8472334.1"/>
    <property type="molecule type" value="Genomic_DNA"/>
</dbReference>
<protein>
    <submittedName>
        <fullName evidence="3">Uncharacterized protein</fullName>
    </submittedName>
</protein>
<reference evidence="3" key="1">
    <citation type="submission" date="2019-10" db="EMBL/GenBank/DDBJ databases">
        <authorList>
            <consortium name="DOE Joint Genome Institute"/>
            <person name="Kuo A."/>
            <person name="Miyauchi S."/>
            <person name="Kiss E."/>
            <person name="Drula E."/>
            <person name="Kohler A."/>
            <person name="Sanchez-Garcia M."/>
            <person name="Andreopoulos B."/>
            <person name="Barry K.W."/>
            <person name="Bonito G."/>
            <person name="Buee M."/>
            <person name="Carver A."/>
            <person name="Chen C."/>
            <person name="Cichocki N."/>
            <person name="Clum A."/>
            <person name="Culley D."/>
            <person name="Crous P.W."/>
            <person name="Fauchery L."/>
            <person name="Girlanda M."/>
            <person name="Hayes R."/>
            <person name="Keri Z."/>
            <person name="LaButti K."/>
            <person name="Lipzen A."/>
            <person name="Lombard V."/>
            <person name="Magnuson J."/>
            <person name="Maillard F."/>
            <person name="Morin E."/>
            <person name="Murat C."/>
            <person name="Nolan M."/>
            <person name="Ohm R."/>
            <person name="Pangilinan J."/>
            <person name="Pereira M."/>
            <person name="Perotto S."/>
            <person name="Peter M."/>
            <person name="Riley R."/>
            <person name="Sitrit Y."/>
            <person name="Stielow B."/>
            <person name="Szollosi G."/>
            <person name="Zifcakova L."/>
            <person name="Stursova M."/>
            <person name="Spatafora J.W."/>
            <person name="Tedersoo L."/>
            <person name="Vaario L.-M."/>
            <person name="Yamada A."/>
            <person name="Yan M."/>
            <person name="Wang P."/>
            <person name="Xu J."/>
            <person name="Bruns T."/>
            <person name="Baldrian P."/>
            <person name="Vilgalys R."/>
            <person name="Henrissat B."/>
            <person name="Grigoriev I.V."/>
            <person name="Hibbett D."/>
            <person name="Nagy L.G."/>
            <person name="Martin F.M."/>
        </authorList>
    </citation>
    <scope>NUCLEOTIDE SEQUENCE</scope>
    <source>
        <strain evidence="3">Prilba</strain>
    </source>
</reference>
<feature type="region of interest" description="Disordered" evidence="1">
    <location>
        <begin position="80"/>
        <end position="100"/>
    </location>
</feature>
<evidence type="ECO:0000313" key="4">
    <source>
        <dbReference type="Proteomes" id="UP000759537"/>
    </source>
</evidence>
<dbReference type="OrthoDB" id="10373321at2759"/>
<dbReference type="Proteomes" id="UP000759537">
    <property type="component" value="Unassembled WGS sequence"/>
</dbReference>
<accession>A0A9P5JZH1</accession>
<evidence type="ECO:0000256" key="1">
    <source>
        <dbReference type="SAM" id="MobiDB-lite"/>
    </source>
</evidence>
<keyword evidence="2" id="KW-0732">Signal</keyword>
<sequence>MRSTALTALFFALFALFSTVAYAAPVAPQGVISKRCSMFECRFESNTTSSPGSTNDAAPVIYDVITNLLGLLSNTPGAPQQTAVTASDSSSVLTAEPTGV</sequence>
<keyword evidence="4" id="KW-1185">Reference proteome</keyword>
<organism evidence="3 4">
    <name type="scientific">Russula ochroleuca</name>
    <dbReference type="NCBI Taxonomy" id="152965"/>
    <lineage>
        <taxon>Eukaryota</taxon>
        <taxon>Fungi</taxon>
        <taxon>Dikarya</taxon>
        <taxon>Basidiomycota</taxon>
        <taxon>Agaricomycotina</taxon>
        <taxon>Agaricomycetes</taxon>
        <taxon>Russulales</taxon>
        <taxon>Russulaceae</taxon>
        <taxon>Russula</taxon>
    </lineage>
</organism>
<feature type="chain" id="PRO_5040184873" evidence="2">
    <location>
        <begin position="24"/>
        <end position="100"/>
    </location>
</feature>
<reference evidence="3" key="2">
    <citation type="journal article" date="2020" name="Nat. Commun.">
        <title>Large-scale genome sequencing of mycorrhizal fungi provides insights into the early evolution of symbiotic traits.</title>
        <authorList>
            <person name="Miyauchi S."/>
            <person name="Kiss E."/>
            <person name="Kuo A."/>
            <person name="Drula E."/>
            <person name="Kohler A."/>
            <person name="Sanchez-Garcia M."/>
            <person name="Morin E."/>
            <person name="Andreopoulos B."/>
            <person name="Barry K.W."/>
            <person name="Bonito G."/>
            <person name="Buee M."/>
            <person name="Carver A."/>
            <person name="Chen C."/>
            <person name="Cichocki N."/>
            <person name="Clum A."/>
            <person name="Culley D."/>
            <person name="Crous P.W."/>
            <person name="Fauchery L."/>
            <person name="Girlanda M."/>
            <person name="Hayes R.D."/>
            <person name="Keri Z."/>
            <person name="LaButti K."/>
            <person name="Lipzen A."/>
            <person name="Lombard V."/>
            <person name="Magnuson J."/>
            <person name="Maillard F."/>
            <person name="Murat C."/>
            <person name="Nolan M."/>
            <person name="Ohm R.A."/>
            <person name="Pangilinan J."/>
            <person name="Pereira M.F."/>
            <person name="Perotto S."/>
            <person name="Peter M."/>
            <person name="Pfister S."/>
            <person name="Riley R."/>
            <person name="Sitrit Y."/>
            <person name="Stielow J.B."/>
            <person name="Szollosi G."/>
            <person name="Zifcakova L."/>
            <person name="Stursova M."/>
            <person name="Spatafora J.W."/>
            <person name="Tedersoo L."/>
            <person name="Vaario L.M."/>
            <person name="Yamada A."/>
            <person name="Yan M."/>
            <person name="Wang P."/>
            <person name="Xu J."/>
            <person name="Bruns T."/>
            <person name="Baldrian P."/>
            <person name="Vilgalys R."/>
            <person name="Dunand C."/>
            <person name="Henrissat B."/>
            <person name="Grigoriev I.V."/>
            <person name="Hibbett D."/>
            <person name="Nagy L.G."/>
            <person name="Martin F.M."/>
        </authorList>
    </citation>
    <scope>NUCLEOTIDE SEQUENCE</scope>
    <source>
        <strain evidence="3">Prilba</strain>
    </source>
</reference>
<name>A0A9P5JZH1_9AGAM</name>
<evidence type="ECO:0000256" key="2">
    <source>
        <dbReference type="SAM" id="SignalP"/>
    </source>
</evidence>
<gene>
    <name evidence="3" type="ORF">DFH94DRAFT_766228</name>
</gene>
<feature type="compositionally biased region" description="Polar residues" evidence="1">
    <location>
        <begin position="80"/>
        <end position="93"/>
    </location>
</feature>
<proteinExistence type="predicted"/>
<feature type="signal peptide" evidence="2">
    <location>
        <begin position="1"/>
        <end position="23"/>
    </location>
</feature>
<dbReference type="AlphaFoldDB" id="A0A9P5JZH1"/>
<comment type="caution">
    <text evidence="3">The sequence shown here is derived from an EMBL/GenBank/DDBJ whole genome shotgun (WGS) entry which is preliminary data.</text>
</comment>
<evidence type="ECO:0000313" key="3">
    <source>
        <dbReference type="EMBL" id="KAF8472334.1"/>
    </source>
</evidence>